<dbReference type="OrthoDB" id="1937476at2759"/>
<dbReference type="RefSeq" id="XP_020081998.1">
    <property type="nucleotide sequence ID" value="XM_020226409.1"/>
</dbReference>
<evidence type="ECO:0000259" key="1">
    <source>
        <dbReference type="Pfam" id="PF00078"/>
    </source>
</evidence>
<feature type="domain" description="Reverse transcriptase" evidence="1">
    <location>
        <begin position="431"/>
        <end position="514"/>
    </location>
</feature>
<dbReference type="Pfam" id="PF00078">
    <property type="entry name" value="RVT_1"/>
    <property type="match status" value="1"/>
</dbReference>
<protein>
    <submittedName>
        <fullName evidence="3">Uncharacterized protein LOC109705656</fullName>
    </submittedName>
</protein>
<reference evidence="3" key="2">
    <citation type="submission" date="2025-08" db="UniProtKB">
        <authorList>
            <consortium name="RefSeq"/>
        </authorList>
    </citation>
    <scope>IDENTIFICATION</scope>
    <source>
        <tissue evidence="3">Leaf</tissue>
    </source>
</reference>
<dbReference type="InterPro" id="IPR000477">
    <property type="entry name" value="RT_dom"/>
</dbReference>
<dbReference type="SUPFAM" id="SSF56672">
    <property type="entry name" value="DNA/RNA polymerases"/>
    <property type="match status" value="1"/>
</dbReference>
<proteinExistence type="predicted"/>
<dbReference type="CDD" id="cd01647">
    <property type="entry name" value="RT_LTR"/>
    <property type="match status" value="1"/>
</dbReference>
<sequence>MKYIKDGEEFRIDGDIRPFGVHEIRYEDARYFAESEKEIKLSRELEEGKVQSDKKLSKGKIKIEDNKENVIPHFGSDSEDSDDEEQVRKLLETLSFKLNMPWGEDSSEDEEIFLTSESNMFVRTPELIEDSLTITRVPYGHIKSLHINEPAKVNDLKTFFVPPRVEKIRGKEKIKKGILFYKSDDYKPSDLIKLDDSDEEIYEDVNVPKYFPKNLKNMMNRSGIPARRSRANRKFFQKMWNPPQKRVVLPNGRTVHTRGLGYHQSAHVPKITNNDSHVMRHTCTMITIKDIKQDTISTELLELKDAPQELEDGGQATVDELIEINLGNEEDRRPTYISALLPEEDQDVLKTLLLEYKDCFAWTYKEMPGLDPSVAVHKLAISPDVAPVKQAPRRTRVDLEEQIITETKKLIEAGFIREEKYADWIASIVPVKKKNGQSRICVDFRDLNKACPKDDFSLPVTELMIDNTSSYEMFSFMDGSSGYNQIKMAPEDEKHTAFRTPIGIYCYKVMPFGL</sequence>
<evidence type="ECO:0000313" key="2">
    <source>
        <dbReference type="Proteomes" id="UP000515123"/>
    </source>
</evidence>
<dbReference type="PANTHER" id="PTHR24559">
    <property type="entry name" value="TRANSPOSON TY3-I GAG-POL POLYPROTEIN"/>
    <property type="match status" value="1"/>
</dbReference>
<gene>
    <name evidence="3" type="primary">LOC109705656</name>
</gene>
<dbReference type="Gene3D" id="3.10.10.10">
    <property type="entry name" value="HIV Type 1 Reverse Transcriptase, subunit A, domain 1"/>
    <property type="match status" value="1"/>
</dbReference>
<reference evidence="2" key="1">
    <citation type="journal article" date="2015" name="Nat. Genet.">
        <title>The pineapple genome and the evolution of CAM photosynthesis.</title>
        <authorList>
            <person name="Ming R."/>
            <person name="VanBuren R."/>
            <person name="Wai C.M."/>
            <person name="Tang H."/>
            <person name="Schatz M.C."/>
            <person name="Bowers J.E."/>
            <person name="Lyons E."/>
            <person name="Wang M.L."/>
            <person name="Chen J."/>
            <person name="Biggers E."/>
            <person name="Zhang J."/>
            <person name="Huang L."/>
            <person name="Zhang L."/>
            <person name="Miao W."/>
            <person name="Zhang J."/>
            <person name="Ye Z."/>
            <person name="Miao C."/>
            <person name="Lin Z."/>
            <person name="Wang H."/>
            <person name="Zhou H."/>
            <person name="Yim W.C."/>
            <person name="Priest H.D."/>
            <person name="Zheng C."/>
            <person name="Woodhouse M."/>
            <person name="Edger P.P."/>
            <person name="Guyot R."/>
            <person name="Guo H.B."/>
            <person name="Guo H."/>
            <person name="Zheng G."/>
            <person name="Singh R."/>
            <person name="Sharma A."/>
            <person name="Min X."/>
            <person name="Zheng Y."/>
            <person name="Lee H."/>
            <person name="Gurtowski J."/>
            <person name="Sedlazeck F.J."/>
            <person name="Harkess A."/>
            <person name="McKain M.R."/>
            <person name="Liao Z."/>
            <person name="Fang J."/>
            <person name="Liu J."/>
            <person name="Zhang X."/>
            <person name="Zhang Q."/>
            <person name="Hu W."/>
            <person name="Qin Y."/>
            <person name="Wang K."/>
            <person name="Chen L.Y."/>
            <person name="Shirley N."/>
            <person name="Lin Y.R."/>
            <person name="Liu L.Y."/>
            <person name="Hernandez A.G."/>
            <person name="Wright C.L."/>
            <person name="Bulone V."/>
            <person name="Tuskan G.A."/>
            <person name="Heath K."/>
            <person name="Zee F."/>
            <person name="Moore P.H."/>
            <person name="Sunkar R."/>
            <person name="Leebens-Mack J.H."/>
            <person name="Mockler T."/>
            <person name="Bennetzen J.L."/>
            <person name="Freeling M."/>
            <person name="Sankoff D."/>
            <person name="Paterson A.H."/>
            <person name="Zhu X."/>
            <person name="Yang X."/>
            <person name="Smith J.A."/>
            <person name="Cushman J.C."/>
            <person name="Paull R.E."/>
            <person name="Yu Q."/>
        </authorList>
    </citation>
    <scope>NUCLEOTIDE SEQUENCE [LARGE SCALE GENOMIC DNA]</scope>
    <source>
        <strain evidence="2">cv. F153</strain>
    </source>
</reference>
<name>A0A6P5EKN7_ANACO</name>
<dbReference type="InterPro" id="IPR043502">
    <property type="entry name" value="DNA/RNA_pol_sf"/>
</dbReference>
<accession>A0A6P5EKN7</accession>
<evidence type="ECO:0000313" key="3">
    <source>
        <dbReference type="RefSeq" id="XP_020081998.1"/>
    </source>
</evidence>
<dbReference type="InterPro" id="IPR053134">
    <property type="entry name" value="RNA-dir_DNA_polymerase"/>
</dbReference>
<dbReference type="AlphaFoldDB" id="A0A6P5EKN7"/>
<organism evidence="2 3">
    <name type="scientific">Ananas comosus</name>
    <name type="common">Pineapple</name>
    <name type="synonym">Ananas ananas</name>
    <dbReference type="NCBI Taxonomy" id="4615"/>
    <lineage>
        <taxon>Eukaryota</taxon>
        <taxon>Viridiplantae</taxon>
        <taxon>Streptophyta</taxon>
        <taxon>Embryophyta</taxon>
        <taxon>Tracheophyta</taxon>
        <taxon>Spermatophyta</taxon>
        <taxon>Magnoliopsida</taxon>
        <taxon>Liliopsida</taxon>
        <taxon>Poales</taxon>
        <taxon>Bromeliaceae</taxon>
        <taxon>Bromelioideae</taxon>
        <taxon>Ananas</taxon>
    </lineage>
</organism>
<keyword evidence="2" id="KW-1185">Reference proteome</keyword>
<dbReference type="Proteomes" id="UP000515123">
    <property type="component" value="Unplaced"/>
</dbReference>
<dbReference type="PANTHER" id="PTHR24559:SF439">
    <property type="entry name" value="RETROTRANSPOSON, UNCLASSIFIED-LIKE PROTEIN"/>
    <property type="match status" value="1"/>
</dbReference>
<dbReference type="GeneID" id="109705656"/>